<evidence type="ECO:0000313" key="4">
    <source>
        <dbReference type="EMBL" id="MBA5637034.1"/>
    </source>
</evidence>
<dbReference type="CDD" id="cd04301">
    <property type="entry name" value="NAT_SF"/>
    <property type="match status" value="1"/>
</dbReference>
<proteinExistence type="predicted"/>
<dbReference type="Gene3D" id="3.40.630.30">
    <property type="match status" value="1"/>
</dbReference>
<dbReference type="PANTHER" id="PTHR43877:SF2">
    <property type="entry name" value="AMINOALKYLPHOSPHONATE N-ACETYLTRANSFERASE-RELATED"/>
    <property type="match status" value="1"/>
</dbReference>
<evidence type="ECO:0000256" key="2">
    <source>
        <dbReference type="ARBA" id="ARBA00023315"/>
    </source>
</evidence>
<keyword evidence="2" id="KW-0012">Acyltransferase</keyword>
<dbReference type="PROSITE" id="PS51186">
    <property type="entry name" value="GNAT"/>
    <property type="match status" value="1"/>
</dbReference>
<dbReference type="InterPro" id="IPR016181">
    <property type="entry name" value="Acyl_CoA_acyltransferase"/>
</dbReference>
<evidence type="ECO:0000256" key="1">
    <source>
        <dbReference type="ARBA" id="ARBA00022679"/>
    </source>
</evidence>
<dbReference type="InterPro" id="IPR000182">
    <property type="entry name" value="GNAT_dom"/>
</dbReference>
<gene>
    <name evidence="4" type="ORF">H3H37_08195</name>
</gene>
<keyword evidence="1 4" id="KW-0808">Transferase</keyword>
<protein>
    <submittedName>
        <fullName evidence="4">GNAT family N-acetyltransferase</fullName>
    </submittedName>
</protein>
<dbReference type="Pfam" id="PF00583">
    <property type="entry name" value="Acetyltransf_1"/>
    <property type="match status" value="1"/>
</dbReference>
<keyword evidence="5" id="KW-1185">Reference proteome</keyword>
<evidence type="ECO:0000259" key="3">
    <source>
        <dbReference type="PROSITE" id="PS51186"/>
    </source>
</evidence>
<evidence type="ECO:0000313" key="5">
    <source>
        <dbReference type="Proteomes" id="UP000534388"/>
    </source>
</evidence>
<dbReference type="EMBL" id="JACEZT010000004">
    <property type="protein sequence ID" value="MBA5637034.1"/>
    <property type="molecule type" value="Genomic_DNA"/>
</dbReference>
<comment type="caution">
    <text evidence="4">The sequence shown here is derived from an EMBL/GenBank/DDBJ whole genome shotgun (WGS) entry which is preliminary data.</text>
</comment>
<organism evidence="4 5">
    <name type="scientific">Rugamonas brunnea</name>
    <dbReference type="NCBI Taxonomy" id="2758569"/>
    <lineage>
        <taxon>Bacteria</taxon>
        <taxon>Pseudomonadati</taxon>
        <taxon>Pseudomonadota</taxon>
        <taxon>Betaproteobacteria</taxon>
        <taxon>Burkholderiales</taxon>
        <taxon>Oxalobacteraceae</taxon>
        <taxon>Telluria group</taxon>
        <taxon>Rugamonas</taxon>
    </lineage>
</organism>
<dbReference type="AlphaFoldDB" id="A0A7W2IB70"/>
<feature type="domain" description="N-acetyltransferase" evidence="3">
    <location>
        <begin position="13"/>
        <end position="161"/>
    </location>
</feature>
<dbReference type="Proteomes" id="UP000534388">
    <property type="component" value="Unassembled WGS sequence"/>
</dbReference>
<dbReference type="GO" id="GO:0016747">
    <property type="term" value="F:acyltransferase activity, transferring groups other than amino-acyl groups"/>
    <property type="evidence" value="ECO:0007669"/>
    <property type="project" value="InterPro"/>
</dbReference>
<sequence>MEAHTPAEPRSALIIRPVRPADFPAWSVLWAGYNAFYGRSGPTALAPAIIETTWSRFFNDHEPVHALVAERDGELLGLAHFLFHRNTILIEPICYMQDLFTLDTARGQGVGRRLIEGVYASAAQAGATRVYWHTRETNSTARALYDQVAEFPGSVVYVKHL</sequence>
<dbReference type="RefSeq" id="WP_182161282.1">
    <property type="nucleotide sequence ID" value="NZ_JACEZT010000004.1"/>
</dbReference>
<reference evidence="4 5" key="1">
    <citation type="submission" date="2020-07" db="EMBL/GenBank/DDBJ databases">
        <title>Novel species isolated from subtropical streams in China.</title>
        <authorList>
            <person name="Lu H."/>
        </authorList>
    </citation>
    <scope>NUCLEOTIDE SEQUENCE [LARGE SCALE GENOMIC DNA]</scope>
    <source>
        <strain evidence="4 5">LX20W</strain>
    </source>
</reference>
<name>A0A7W2IB70_9BURK</name>
<dbReference type="PANTHER" id="PTHR43877">
    <property type="entry name" value="AMINOALKYLPHOSPHONATE N-ACETYLTRANSFERASE-RELATED-RELATED"/>
    <property type="match status" value="1"/>
</dbReference>
<dbReference type="InterPro" id="IPR050832">
    <property type="entry name" value="Bact_Acetyltransf"/>
</dbReference>
<accession>A0A7W2IB70</accession>
<dbReference type="SUPFAM" id="SSF55729">
    <property type="entry name" value="Acyl-CoA N-acyltransferases (Nat)"/>
    <property type="match status" value="1"/>
</dbReference>